<comment type="caution">
    <text evidence="2">The sequence shown here is derived from an EMBL/GenBank/DDBJ whole genome shotgun (WGS) entry which is preliminary data.</text>
</comment>
<dbReference type="InterPro" id="IPR024445">
    <property type="entry name" value="Tnp_ISXO2-like"/>
</dbReference>
<protein>
    <recommendedName>
        <fullName evidence="1">ISXO2-like transposase domain-containing protein</fullName>
    </recommendedName>
</protein>
<dbReference type="Pfam" id="PF12762">
    <property type="entry name" value="DDE_Tnp_IS1595"/>
    <property type="match status" value="1"/>
</dbReference>
<sequence length="288" mass="33126">MNKYSIKEFERDFPTDEACLEWLKNNRWPDGIHCVKCQKITKHYKVSGRSSYACEFCGTHVYPMAGTILEHSSTELRKWFHAMFLMATTRCGISAKQLEREVGVTYKTAWRMFKQVRSMHNEDVLNLLGEVEVDETYIGGKRRGKRGRGAEGKIAVVGAAQRNGKVVAQVVPNVKRSTLVPFMAKKVAQNATLYTDEFPSYDTMARFGYKHLRIEHSARVYARGNVHTNTIEGFWSLVKRGIDGVHHVVGARYLQDYINAYAFRWNHRNDDKPMFLQILSRLVPSLRA</sequence>
<gene>
    <name evidence="2" type="ORF">LCGC14_2319790</name>
</gene>
<dbReference type="AlphaFoldDB" id="A0A0F9CIQ4"/>
<dbReference type="EMBL" id="LAZR01033117">
    <property type="protein sequence ID" value="KKL49009.1"/>
    <property type="molecule type" value="Genomic_DNA"/>
</dbReference>
<accession>A0A0F9CIQ4</accession>
<evidence type="ECO:0000259" key="1">
    <source>
        <dbReference type="SMART" id="SM01126"/>
    </source>
</evidence>
<dbReference type="InterPro" id="IPR053164">
    <property type="entry name" value="IS1016-like_transposase"/>
</dbReference>
<organism evidence="2">
    <name type="scientific">marine sediment metagenome</name>
    <dbReference type="NCBI Taxonomy" id="412755"/>
    <lineage>
        <taxon>unclassified sequences</taxon>
        <taxon>metagenomes</taxon>
        <taxon>ecological metagenomes</taxon>
    </lineage>
</organism>
<dbReference type="PANTHER" id="PTHR47163">
    <property type="entry name" value="DDE_TNP_IS1595 DOMAIN-CONTAINING PROTEIN"/>
    <property type="match status" value="1"/>
</dbReference>
<feature type="domain" description="ISXO2-like transposase" evidence="1">
    <location>
        <begin position="126"/>
        <end position="266"/>
    </location>
</feature>
<proteinExistence type="predicted"/>
<dbReference type="InterPro" id="IPR024442">
    <property type="entry name" value="Transposase_Zn_ribbon"/>
</dbReference>
<reference evidence="2" key="1">
    <citation type="journal article" date="2015" name="Nature">
        <title>Complex archaea that bridge the gap between prokaryotes and eukaryotes.</title>
        <authorList>
            <person name="Spang A."/>
            <person name="Saw J.H."/>
            <person name="Jorgensen S.L."/>
            <person name="Zaremba-Niedzwiedzka K."/>
            <person name="Martijn J."/>
            <person name="Lind A.E."/>
            <person name="van Eijk R."/>
            <person name="Schleper C."/>
            <person name="Guy L."/>
            <person name="Ettema T.J."/>
        </authorList>
    </citation>
    <scope>NUCLEOTIDE SEQUENCE</scope>
</reference>
<dbReference type="SMART" id="SM01126">
    <property type="entry name" value="DDE_Tnp_IS1595"/>
    <property type="match status" value="1"/>
</dbReference>
<dbReference type="NCBIfam" id="NF033547">
    <property type="entry name" value="transpos_IS1595"/>
    <property type="match status" value="1"/>
</dbReference>
<name>A0A0F9CIQ4_9ZZZZ</name>
<evidence type="ECO:0000313" key="2">
    <source>
        <dbReference type="EMBL" id="KKL49009.1"/>
    </source>
</evidence>
<dbReference type="PANTHER" id="PTHR47163:SF2">
    <property type="entry name" value="SI:DKEY-17M8.2"/>
    <property type="match status" value="1"/>
</dbReference>
<dbReference type="Pfam" id="PF12760">
    <property type="entry name" value="Zn_ribbon_IS1595"/>
    <property type="match status" value="1"/>
</dbReference>